<feature type="region of interest" description="Disordered" evidence="1">
    <location>
        <begin position="1"/>
        <end position="68"/>
    </location>
</feature>
<evidence type="ECO:0000256" key="1">
    <source>
        <dbReference type="SAM" id="MobiDB-lite"/>
    </source>
</evidence>
<reference evidence="2 3" key="1">
    <citation type="submission" date="2024-02" db="EMBL/GenBank/DDBJ databases">
        <title>First draft genome assembly of two strains of Seiridium cardinale.</title>
        <authorList>
            <person name="Emiliani G."/>
            <person name="Scali E."/>
        </authorList>
    </citation>
    <scope>NUCLEOTIDE SEQUENCE [LARGE SCALE GENOMIC DNA]</scope>
    <source>
        <strain evidence="2 3">BM-138-000479</strain>
    </source>
</reference>
<dbReference type="EMBL" id="JARVKM010000001">
    <property type="protein sequence ID" value="KAK9783987.1"/>
    <property type="molecule type" value="Genomic_DNA"/>
</dbReference>
<accession>A0ABR2Y9T9</accession>
<organism evidence="2 3">
    <name type="scientific">Seiridium cardinale</name>
    <dbReference type="NCBI Taxonomy" id="138064"/>
    <lineage>
        <taxon>Eukaryota</taxon>
        <taxon>Fungi</taxon>
        <taxon>Dikarya</taxon>
        <taxon>Ascomycota</taxon>
        <taxon>Pezizomycotina</taxon>
        <taxon>Sordariomycetes</taxon>
        <taxon>Xylariomycetidae</taxon>
        <taxon>Amphisphaeriales</taxon>
        <taxon>Sporocadaceae</taxon>
        <taxon>Seiridium</taxon>
    </lineage>
</organism>
<dbReference type="Proteomes" id="UP001465668">
    <property type="component" value="Unassembled WGS sequence"/>
</dbReference>
<proteinExistence type="predicted"/>
<evidence type="ECO:0000313" key="2">
    <source>
        <dbReference type="EMBL" id="KAK9783987.1"/>
    </source>
</evidence>
<name>A0ABR2Y9T9_9PEZI</name>
<feature type="compositionally biased region" description="Low complexity" evidence="1">
    <location>
        <begin position="53"/>
        <end position="68"/>
    </location>
</feature>
<comment type="caution">
    <text evidence="2">The sequence shown here is derived from an EMBL/GenBank/DDBJ whole genome shotgun (WGS) entry which is preliminary data.</text>
</comment>
<evidence type="ECO:0000313" key="3">
    <source>
        <dbReference type="Proteomes" id="UP001465668"/>
    </source>
</evidence>
<keyword evidence="3" id="KW-1185">Reference proteome</keyword>
<sequence length="152" mass="15738">MNKPSRPWHIVSAGEWEIDGSCDPGNTKVGGSDSDPGGDMDSDSKLGEVKSVNIPDSGPGPGPNSSISVFGSGSRILLGLSASKDNDQRLKKLSFVCTTGDDDALQHTFSGSISVEGGDMSVCENNDIKLTLASRHATMKFSSVCGKASSSE</sequence>
<protein>
    <submittedName>
        <fullName evidence="2">Uncharacterized protein</fullName>
    </submittedName>
</protein>
<gene>
    <name evidence="2" type="ORF">SCAR479_00546</name>
</gene>